<name>A0AAV9D364_ACOCL</name>
<organism evidence="3 4">
    <name type="scientific">Acorus calamus</name>
    <name type="common">Sweet flag</name>
    <dbReference type="NCBI Taxonomy" id="4465"/>
    <lineage>
        <taxon>Eukaryota</taxon>
        <taxon>Viridiplantae</taxon>
        <taxon>Streptophyta</taxon>
        <taxon>Embryophyta</taxon>
        <taxon>Tracheophyta</taxon>
        <taxon>Spermatophyta</taxon>
        <taxon>Magnoliopsida</taxon>
        <taxon>Liliopsida</taxon>
        <taxon>Acoraceae</taxon>
        <taxon>Acorus</taxon>
    </lineage>
</organism>
<evidence type="ECO:0000313" key="4">
    <source>
        <dbReference type="Proteomes" id="UP001180020"/>
    </source>
</evidence>
<dbReference type="EMBL" id="JAUJYO010000016">
    <property type="protein sequence ID" value="KAK1295572.1"/>
    <property type="molecule type" value="Genomic_DNA"/>
</dbReference>
<feature type="region of interest" description="Disordered" evidence="1">
    <location>
        <begin position="85"/>
        <end position="106"/>
    </location>
</feature>
<dbReference type="Pfam" id="PF12776">
    <property type="entry name" value="Myb_DNA-bind_3"/>
    <property type="match status" value="1"/>
</dbReference>
<sequence>MKKKAEAVEGASMAEAISSSARGVAVTTTNKAMSMEETMEVMKQIKEVQVDKGVHVNAAKAIAAAAADIRDDFLKIASAQESMKAADQDYERMNEPTTPTTRDSDDGLKMLKEKIKKLIVDAIVDAMPVIKMQSQRGPRVGDSGIKEQIMDARCGRATWSPEMKKMFIDLCLEQVKLGGRPGSNLKTSAWKKVREDFNHRNLVNYNKKQFKNYWDMLRKQWNTWKKLISLTGIGEVAPGQTVQMDQERWDAHIKAYPDAKQFRYKPLPHADEMEQLFGGVTAIGITNSARLMMITYLMIFVIGHLRPRIPYRIWNHQLSHRVLPTRLILTLFMSSLRQTTRTSCPTSDANGYVPLNVGWIVVIPLWRRLMGCSIGLSILLLVKHLLAKVQYPQLLNVMCPSDRPRGLCPVLRSI</sequence>
<reference evidence="3" key="2">
    <citation type="submission" date="2023-06" db="EMBL/GenBank/DDBJ databases">
        <authorList>
            <person name="Ma L."/>
            <person name="Liu K.-W."/>
            <person name="Li Z."/>
            <person name="Hsiao Y.-Y."/>
            <person name="Qi Y."/>
            <person name="Fu T."/>
            <person name="Tang G."/>
            <person name="Zhang D."/>
            <person name="Sun W.-H."/>
            <person name="Liu D.-K."/>
            <person name="Li Y."/>
            <person name="Chen G.-Z."/>
            <person name="Liu X.-D."/>
            <person name="Liao X.-Y."/>
            <person name="Jiang Y.-T."/>
            <person name="Yu X."/>
            <person name="Hao Y."/>
            <person name="Huang J."/>
            <person name="Zhao X.-W."/>
            <person name="Ke S."/>
            <person name="Chen Y.-Y."/>
            <person name="Wu W.-L."/>
            <person name="Hsu J.-L."/>
            <person name="Lin Y.-F."/>
            <person name="Huang M.-D."/>
            <person name="Li C.-Y."/>
            <person name="Huang L."/>
            <person name="Wang Z.-W."/>
            <person name="Zhao X."/>
            <person name="Zhong W.-Y."/>
            <person name="Peng D.-H."/>
            <person name="Ahmad S."/>
            <person name="Lan S."/>
            <person name="Zhang J.-S."/>
            <person name="Tsai W.-C."/>
            <person name="Van De Peer Y."/>
            <person name="Liu Z.-J."/>
        </authorList>
    </citation>
    <scope>NUCLEOTIDE SEQUENCE</scope>
    <source>
        <strain evidence="3">CP</strain>
        <tissue evidence="3">Leaves</tissue>
    </source>
</reference>
<accession>A0AAV9D364</accession>
<evidence type="ECO:0000259" key="2">
    <source>
        <dbReference type="Pfam" id="PF12776"/>
    </source>
</evidence>
<evidence type="ECO:0000256" key="1">
    <source>
        <dbReference type="SAM" id="MobiDB-lite"/>
    </source>
</evidence>
<feature type="compositionally biased region" description="Basic and acidic residues" evidence="1">
    <location>
        <begin position="85"/>
        <end position="94"/>
    </location>
</feature>
<dbReference type="InterPro" id="IPR045026">
    <property type="entry name" value="LIMYB"/>
</dbReference>
<proteinExistence type="predicted"/>
<dbReference type="PANTHER" id="PTHR47584">
    <property type="match status" value="1"/>
</dbReference>
<feature type="domain" description="Myb/SANT-like" evidence="2">
    <location>
        <begin position="158"/>
        <end position="252"/>
    </location>
</feature>
<dbReference type="PANTHER" id="PTHR47584:SF17">
    <property type="entry name" value="MYB_SANT-LIKE DNA-BINDING DOMAIN PROTEIN"/>
    <property type="match status" value="1"/>
</dbReference>
<comment type="caution">
    <text evidence="3">The sequence shown here is derived from an EMBL/GenBank/DDBJ whole genome shotgun (WGS) entry which is preliminary data.</text>
</comment>
<evidence type="ECO:0000313" key="3">
    <source>
        <dbReference type="EMBL" id="KAK1295572.1"/>
    </source>
</evidence>
<dbReference type="Proteomes" id="UP001180020">
    <property type="component" value="Unassembled WGS sequence"/>
</dbReference>
<dbReference type="InterPro" id="IPR024752">
    <property type="entry name" value="Myb/SANT-like_dom"/>
</dbReference>
<gene>
    <name evidence="3" type="ORF">QJS10_CPA16g01101</name>
</gene>
<dbReference type="AlphaFoldDB" id="A0AAV9D364"/>
<protein>
    <recommendedName>
        <fullName evidence="2">Myb/SANT-like domain-containing protein</fullName>
    </recommendedName>
</protein>
<keyword evidence="4" id="KW-1185">Reference proteome</keyword>
<reference evidence="3" key="1">
    <citation type="journal article" date="2023" name="Nat. Commun.">
        <title>Diploid and tetraploid genomes of Acorus and the evolution of monocots.</title>
        <authorList>
            <person name="Ma L."/>
            <person name="Liu K.W."/>
            <person name="Li Z."/>
            <person name="Hsiao Y.Y."/>
            <person name="Qi Y."/>
            <person name="Fu T."/>
            <person name="Tang G.D."/>
            <person name="Zhang D."/>
            <person name="Sun W.H."/>
            <person name="Liu D.K."/>
            <person name="Li Y."/>
            <person name="Chen G.Z."/>
            <person name="Liu X.D."/>
            <person name="Liao X.Y."/>
            <person name="Jiang Y.T."/>
            <person name="Yu X."/>
            <person name="Hao Y."/>
            <person name="Huang J."/>
            <person name="Zhao X.W."/>
            <person name="Ke S."/>
            <person name="Chen Y.Y."/>
            <person name="Wu W.L."/>
            <person name="Hsu J.L."/>
            <person name="Lin Y.F."/>
            <person name="Huang M.D."/>
            <person name="Li C.Y."/>
            <person name="Huang L."/>
            <person name="Wang Z.W."/>
            <person name="Zhao X."/>
            <person name="Zhong W.Y."/>
            <person name="Peng D.H."/>
            <person name="Ahmad S."/>
            <person name="Lan S."/>
            <person name="Zhang J.S."/>
            <person name="Tsai W.C."/>
            <person name="Van de Peer Y."/>
            <person name="Liu Z.J."/>
        </authorList>
    </citation>
    <scope>NUCLEOTIDE SEQUENCE</scope>
    <source>
        <strain evidence="3">CP</strain>
    </source>
</reference>